<evidence type="ECO:0000313" key="2">
    <source>
        <dbReference type="Proteomes" id="UP000189376"/>
    </source>
</evidence>
<dbReference type="RefSeq" id="WP_077168260.1">
    <property type="nucleotide sequence ID" value="NZ_LFZS01000001.1"/>
</dbReference>
<dbReference type="EMBL" id="LFZS01000001">
    <property type="protein sequence ID" value="ONN56276.1"/>
    <property type="molecule type" value="Genomic_DNA"/>
</dbReference>
<dbReference type="Proteomes" id="UP000189376">
    <property type="component" value="Unassembled WGS sequence"/>
</dbReference>
<sequence length="132" mass="15419">MINSAEEFVLLRTSEARNEYIRAAHEEAPDIVWMDIISRFPEMREWVAHNRNVPLNILEILARDMNESVRATVASKRKLSPELFDLLSQDMSESVRERVACNKKVPAHILKRLANDPVRFVREAALKRMENY</sequence>
<evidence type="ECO:0008006" key="3">
    <source>
        <dbReference type="Google" id="ProtNLM"/>
    </source>
</evidence>
<name>A0A1V2V2A2_9GAMM</name>
<gene>
    <name evidence="1" type="ORF">AC058_01060</name>
</gene>
<proteinExistence type="predicted"/>
<dbReference type="SUPFAM" id="SSF48371">
    <property type="entry name" value="ARM repeat"/>
    <property type="match status" value="1"/>
</dbReference>
<evidence type="ECO:0000313" key="1">
    <source>
        <dbReference type="EMBL" id="ONN56276.1"/>
    </source>
</evidence>
<protein>
    <recommendedName>
        <fullName evidence="3">Leucine rich repeat variant</fullName>
    </recommendedName>
</protein>
<dbReference type="InterPro" id="IPR016024">
    <property type="entry name" value="ARM-type_fold"/>
</dbReference>
<dbReference type="Gene3D" id="1.25.10.10">
    <property type="entry name" value="Leucine-rich Repeat Variant"/>
    <property type="match status" value="1"/>
</dbReference>
<dbReference type="InterPro" id="IPR011989">
    <property type="entry name" value="ARM-like"/>
</dbReference>
<accession>A0A1V2V2A2</accession>
<organism evidence="1 2">
    <name type="scientific">Acinetobacter genomosp. 33YU</name>
    <dbReference type="NCBI Taxonomy" id="1675530"/>
    <lineage>
        <taxon>Bacteria</taxon>
        <taxon>Pseudomonadati</taxon>
        <taxon>Pseudomonadota</taxon>
        <taxon>Gammaproteobacteria</taxon>
        <taxon>Moraxellales</taxon>
        <taxon>Moraxellaceae</taxon>
        <taxon>Acinetobacter</taxon>
    </lineage>
</organism>
<keyword evidence="2" id="KW-1185">Reference proteome</keyword>
<reference evidence="1 2" key="1">
    <citation type="submission" date="2015-07" db="EMBL/GenBank/DDBJ databases">
        <title>Acinetobacter yuneri, a novel member of Acinetobacter calcoaceticus-Acinetobacter baumannii complex isolated from clinical specimen.</title>
        <authorList>
            <person name="Yu Y."/>
        </authorList>
    </citation>
    <scope>NUCLEOTIDE SEQUENCE [LARGE SCALE GENOMIC DNA]</scope>
    <source>
        <strain evidence="1 2">A362</strain>
    </source>
</reference>
<comment type="caution">
    <text evidence="1">The sequence shown here is derived from an EMBL/GenBank/DDBJ whole genome shotgun (WGS) entry which is preliminary data.</text>
</comment>
<dbReference type="AlphaFoldDB" id="A0A1V2V2A2"/>